<dbReference type="RefSeq" id="WP_208307235.1">
    <property type="nucleotide sequence ID" value="NZ_JAGETX010000003.1"/>
</dbReference>
<proteinExistence type="predicted"/>
<feature type="transmembrane region" description="Helical" evidence="1">
    <location>
        <begin position="61"/>
        <end position="82"/>
    </location>
</feature>
<dbReference type="InterPro" id="IPR025698">
    <property type="entry name" value="2TM_dom"/>
</dbReference>
<protein>
    <submittedName>
        <fullName evidence="3">2TM domain-containing protein</fullName>
    </submittedName>
</protein>
<dbReference type="EMBL" id="JAGETX010000003">
    <property type="protein sequence ID" value="MBO3270507.1"/>
    <property type="molecule type" value="Genomic_DNA"/>
</dbReference>
<dbReference type="Proteomes" id="UP000670527">
    <property type="component" value="Unassembled WGS sequence"/>
</dbReference>
<name>A0ABS3TA35_9BACT</name>
<evidence type="ECO:0000313" key="3">
    <source>
        <dbReference type="EMBL" id="MBO3270507.1"/>
    </source>
</evidence>
<keyword evidence="1" id="KW-1133">Transmembrane helix</keyword>
<evidence type="ECO:0000256" key="1">
    <source>
        <dbReference type="SAM" id="Phobius"/>
    </source>
</evidence>
<sequence length="102" mass="12110">MFHPVILFTIEPINRDPQLWRQAKVRARFKASLFTYFWVNALLWTIWALTGRGSYPVPWPLWATFFWGIGLVAQGVGVYGLWGRGQLVEREYERLLRQQKEL</sequence>
<feature type="transmembrane region" description="Helical" evidence="1">
    <location>
        <begin position="31"/>
        <end position="49"/>
    </location>
</feature>
<evidence type="ECO:0000313" key="4">
    <source>
        <dbReference type="Proteomes" id="UP000670527"/>
    </source>
</evidence>
<evidence type="ECO:0000259" key="2">
    <source>
        <dbReference type="Pfam" id="PF13239"/>
    </source>
</evidence>
<feature type="domain" description="2TM" evidence="2">
    <location>
        <begin position="22"/>
        <end position="95"/>
    </location>
</feature>
<organism evidence="3 4">
    <name type="scientific">Hymenobacter defluvii</name>
    <dbReference type="NCBI Taxonomy" id="2054411"/>
    <lineage>
        <taxon>Bacteria</taxon>
        <taxon>Pseudomonadati</taxon>
        <taxon>Bacteroidota</taxon>
        <taxon>Cytophagia</taxon>
        <taxon>Cytophagales</taxon>
        <taxon>Hymenobacteraceae</taxon>
        <taxon>Hymenobacter</taxon>
    </lineage>
</organism>
<keyword evidence="1" id="KW-0472">Membrane</keyword>
<accession>A0ABS3TA35</accession>
<gene>
    <name evidence="3" type="ORF">J4D97_07595</name>
</gene>
<reference evidence="3 4" key="1">
    <citation type="submission" date="2021-03" db="EMBL/GenBank/DDBJ databases">
        <authorList>
            <person name="Kim M.K."/>
        </authorList>
    </citation>
    <scope>NUCLEOTIDE SEQUENCE [LARGE SCALE GENOMIC DNA]</scope>
    <source>
        <strain evidence="3 4">BT507</strain>
    </source>
</reference>
<keyword evidence="1" id="KW-0812">Transmembrane</keyword>
<comment type="caution">
    <text evidence="3">The sequence shown here is derived from an EMBL/GenBank/DDBJ whole genome shotgun (WGS) entry which is preliminary data.</text>
</comment>
<keyword evidence="4" id="KW-1185">Reference proteome</keyword>
<dbReference type="Pfam" id="PF13239">
    <property type="entry name" value="2TM"/>
    <property type="match status" value="1"/>
</dbReference>